<reference evidence="6" key="1">
    <citation type="submission" date="2021-02" db="EMBL/GenBank/DDBJ databases">
        <authorList>
            <person name="Nowell W R."/>
        </authorList>
    </citation>
    <scope>NUCLEOTIDE SEQUENCE</scope>
</reference>
<evidence type="ECO:0000313" key="8">
    <source>
        <dbReference type="Proteomes" id="UP000663844"/>
    </source>
</evidence>
<dbReference type="EMBL" id="CAJNOE010000091">
    <property type="protein sequence ID" value="CAF0895081.1"/>
    <property type="molecule type" value="Genomic_DNA"/>
</dbReference>
<proteinExistence type="predicted"/>
<dbReference type="PROSITE" id="PS50002">
    <property type="entry name" value="SH3"/>
    <property type="match status" value="1"/>
</dbReference>
<evidence type="ECO:0000313" key="4">
    <source>
        <dbReference type="EMBL" id="CAF0834335.1"/>
    </source>
</evidence>
<dbReference type="InterPro" id="IPR001452">
    <property type="entry name" value="SH3_domain"/>
</dbReference>
<dbReference type="AlphaFoldDB" id="A0A818P018"/>
<gene>
    <name evidence="5" type="ORF">IZO911_LOCUS11937</name>
    <name evidence="4" type="ORF">JYZ213_LOCUS7009</name>
    <name evidence="7" type="ORF">KXQ929_LOCUS6989</name>
    <name evidence="6" type="ORF">OXD698_LOCUS7026</name>
</gene>
<name>A0A818P018_9BILA</name>
<organism evidence="6 8">
    <name type="scientific">Adineta steineri</name>
    <dbReference type="NCBI Taxonomy" id="433720"/>
    <lineage>
        <taxon>Eukaryota</taxon>
        <taxon>Metazoa</taxon>
        <taxon>Spiralia</taxon>
        <taxon>Gnathifera</taxon>
        <taxon>Rotifera</taxon>
        <taxon>Eurotatoria</taxon>
        <taxon>Bdelloidea</taxon>
        <taxon>Adinetida</taxon>
        <taxon>Adinetidae</taxon>
        <taxon>Adineta</taxon>
    </lineage>
</organism>
<dbReference type="EMBL" id="CAJOAZ010000315">
    <property type="protein sequence ID" value="CAF3613085.1"/>
    <property type="molecule type" value="Genomic_DNA"/>
</dbReference>
<protein>
    <recommendedName>
        <fullName evidence="3">SH3 domain-containing protein</fullName>
    </recommendedName>
</protein>
<dbReference type="SUPFAM" id="SSF50044">
    <property type="entry name" value="SH3-domain"/>
    <property type="match status" value="1"/>
</dbReference>
<evidence type="ECO:0000313" key="7">
    <source>
        <dbReference type="EMBL" id="CAF3637201.1"/>
    </source>
</evidence>
<dbReference type="EMBL" id="CAJNOG010000045">
    <property type="protein sequence ID" value="CAF0834335.1"/>
    <property type="molecule type" value="Genomic_DNA"/>
</dbReference>
<evidence type="ECO:0000256" key="1">
    <source>
        <dbReference type="ARBA" id="ARBA00022443"/>
    </source>
</evidence>
<comment type="caution">
    <text evidence="6">The sequence shown here is derived from an EMBL/GenBank/DDBJ whole genome shotgun (WGS) entry which is preliminary data.</text>
</comment>
<keyword evidence="1 2" id="KW-0728">SH3 domain</keyword>
<sequence>MSIDRLNENFQQFCQIFYNWPTPTIEKSTLIEMLQEFQYKNPELQNVYDEAATSIVVPPIDTYSRLDPTDIPITKPSNHQIVSDDKKELSSDNILVKEGDLTVRKDSTILSPLIKKSKFKVLVYCELSYTYCKNEKLIYFTVYQNRKSRKLIHKFLIDDTCSFVNGNKRDFQFKHDSAVENFTTETGVADTWITSFNRITIRSNIDIDEVYENPEECVFLSRSSSIEYLQDTPMRPPPRPPRPIVNPILPKNIYVCLYDHHSTEDNSYELEFNCGDLLYIVNTDGPTFYVGRRLILPYNNHYQNPIGLVFKDYIKPAYEKIC</sequence>
<accession>A0A818P018</accession>
<evidence type="ECO:0000313" key="6">
    <source>
        <dbReference type="EMBL" id="CAF3613085.1"/>
    </source>
</evidence>
<feature type="domain" description="SH3" evidence="3">
    <location>
        <begin position="249"/>
        <end position="319"/>
    </location>
</feature>
<evidence type="ECO:0000259" key="3">
    <source>
        <dbReference type="PROSITE" id="PS50002"/>
    </source>
</evidence>
<dbReference type="Proteomes" id="UP000663868">
    <property type="component" value="Unassembled WGS sequence"/>
</dbReference>
<dbReference type="Proteomes" id="UP000663844">
    <property type="component" value="Unassembled WGS sequence"/>
</dbReference>
<dbReference type="Proteomes" id="UP000663845">
    <property type="component" value="Unassembled WGS sequence"/>
</dbReference>
<evidence type="ECO:0000256" key="2">
    <source>
        <dbReference type="PROSITE-ProRule" id="PRU00192"/>
    </source>
</evidence>
<dbReference type="Gene3D" id="2.30.30.40">
    <property type="entry name" value="SH3 Domains"/>
    <property type="match status" value="1"/>
</dbReference>
<dbReference type="EMBL" id="CAJOBB010000278">
    <property type="protein sequence ID" value="CAF3637201.1"/>
    <property type="molecule type" value="Genomic_DNA"/>
</dbReference>
<dbReference type="InterPro" id="IPR036028">
    <property type="entry name" value="SH3-like_dom_sf"/>
</dbReference>
<evidence type="ECO:0000313" key="5">
    <source>
        <dbReference type="EMBL" id="CAF0895081.1"/>
    </source>
</evidence>
<dbReference type="Proteomes" id="UP000663860">
    <property type="component" value="Unassembled WGS sequence"/>
</dbReference>